<accession>Q5C1H3</accession>
<sequence length="185" mass="21717">MQLFTVMNISTVLLSLKLLTIKSQDVAETYVYETINITLLTIEFKDAWLWDYSINEMKPWNPEYNDSASLRYKELSNHMCQLVFNYTDDLVPTGSDEKKCDKVEFSPLKTAGDGDYALKVNATSTISYSYPHIISIDKETLRRNITSAFSHRGDYMLLRMLYYELYILTIEFKDAWLWDYSINEM</sequence>
<evidence type="ECO:0000256" key="1">
    <source>
        <dbReference type="SAM" id="SignalP"/>
    </source>
</evidence>
<feature type="signal peptide" evidence="1">
    <location>
        <begin position="1"/>
        <end position="23"/>
    </location>
</feature>
<evidence type="ECO:0000313" key="2">
    <source>
        <dbReference type="EMBL" id="AAX26502.2"/>
    </source>
</evidence>
<organism evidence="2">
    <name type="scientific">Schistosoma japonicum</name>
    <name type="common">Blood fluke</name>
    <dbReference type="NCBI Taxonomy" id="6182"/>
    <lineage>
        <taxon>Eukaryota</taxon>
        <taxon>Metazoa</taxon>
        <taxon>Spiralia</taxon>
        <taxon>Lophotrochozoa</taxon>
        <taxon>Platyhelminthes</taxon>
        <taxon>Trematoda</taxon>
        <taxon>Digenea</taxon>
        <taxon>Strigeidida</taxon>
        <taxon>Schistosomatoidea</taxon>
        <taxon>Schistosomatidae</taxon>
        <taxon>Schistosoma</taxon>
    </lineage>
</organism>
<dbReference type="AlphaFoldDB" id="Q5C1H3"/>
<feature type="chain" id="PRO_5004254044" evidence="1">
    <location>
        <begin position="24"/>
        <end position="185"/>
    </location>
</feature>
<proteinExistence type="evidence at transcript level"/>
<dbReference type="EMBL" id="AY810613">
    <property type="protein sequence ID" value="AAX26502.2"/>
    <property type="molecule type" value="mRNA"/>
</dbReference>
<name>Q5C1H3_SCHJA</name>
<protein>
    <submittedName>
        <fullName evidence="2">SJCHGC07789 protein</fullName>
    </submittedName>
</protein>
<feature type="non-terminal residue" evidence="2">
    <location>
        <position position="185"/>
    </location>
</feature>
<keyword evidence="1" id="KW-0732">Signal</keyword>
<reference evidence="2" key="1">
    <citation type="journal article" date="2006" name="PLoS Pathog.">
        <title>New perspectives on host-parasite interplay by comparative transcriptomic and proteomic analyses of Schistosoma japonicum.</title>
        <authorList>
            <person name="Liu F."/>
            <person name="Lu J."/>
            <person name="Hu W."/>
            <person name="Wang S.Y."/>
            <person name="Cui S.J."/>
            <person name="Chi M."/>
            <person name="Yan Q."/>
            <person name="Wang X.R."/>
            <person name="Song H.D."/>
            <person name="Xu X.N."/>
            <person name="Wang J.J."/>
            <person name="Zhang X.L."/>
            <person name="Zhang X."/>
            <person name="Wang Z.Q."/>
            <person name="Xue C.L."/>
            <person name="Brindley P.J."/>
            <person name="McManus D.P."/>
            <person name="Yang P.Y."/>
            <person name="Feng Z."/>
            <person name="Chen Z."/>
            <person name="Han Z.G."/>
        </authorList>
    </citation>
    <scope>NUCLEOTIDE SEQUENCE</scope>
</reference>